<keyword evidence="2" id="KW-1185">Reference proteome</keyword>
<evidence type="ECO:0000313" key="2">
    <source>
        <dbReference type="Proteomes" id="UP001628078"/>
    </source>
</evidence>
<proteinExistence type="predicted"/>
<dbReference type="Proteomes" id="UP001628078">
    <property type="component" value="Unassembled WGS sequence"/>
</dbReference>
<comment type="caution">
    <text evidence="1">The sequence shown here is derived from an EMBL/GenBank/DDBJ whole genome shotgun (WGS) entry which is preliminary data.</text>
</comment>
<gene>
    <name evidence="1" type="ORF">JCM31185_19100</name>
</gene>
<reference evidence="1 2" key="1">
    <citation type="submission" date="2022-03" db="EMBL/GenBank/DDBJ databases">
        <title>Draft genome sequence of Furfurilactobacillus curtus JCM 31185.</title>
        <authorList>
            <person name="Suzuki S."/>
            <person name="Endo A."/>
            <person name="Kajikawa A."/>
        </authorList>
    </citation>
    <scope>NUCLEOTIDE SEQUENCE [LARGE SCALE GENOMIC DNA]</scope>
    <source>
        <strain evidence="1 2">JCM 31185</strain>
    </source>
</reference>
<dbReference type="EMBL" id="BQXO01000010">
    <property type="protein sequence ID" value="GKT06623.1"/>
    <property type="molecule type" value="Genomic_DNA"/>
</dbReference>
<protein>
    <submittedName>
        <fullName evidence="1">Uncharacterized protein</fullName>
    </submittedName>
</protein>
<name>A0ABQ5JVM9_9LACO</name>
<evidence type="ECO:0000313" key="1">
    <source>
        <dbReference type="EMBL" id="GKT06623.1"/>
    </source>
</evidence>
<accession>A0ABQ5JVM9</accession>
<organism evidence="1 2">
    <name type="scientific">Furfurilactobacillus curtus</name>
    <dbReference type="NCBI Taxonomy" id="1746200"/>
    <lineage>
        <taxon>Bacteria</taxon>
        <taxon>Bacillati</taxon>
        <taxon>Bacillota</taxon>
        <taxon>Bacilli</taxon>
        <taxon>Lactobacillales</taxon>
        <taxon>Lactobacillaceae</taxon>
        <taxon>Furfurilactobacillus</taxon>
    </lineage>
</organism>
<sequence>MNNCSPCAALFLEAFLGSFERQKQHLSLTKERNYDDCKPQDDPLLVAIQTGVYNVDVTRNTGIKRATFIRY</sequence>